<proteinExistence type="predicted"/>
<organism evidence="1 2">
    <name type="scientific">Pontibacterium sinense</name>
    <dbReference type="NCBI Taxonomy" id="2781979"/>
    <lineage>
        <taxon>Bacteria</taxon>
        <taxon>Pseudomonadati</taxon>
        <taxon>Pseudomonadota</taxon>
        <taxon>Gammaproteobacteria</taxon>
        <taxon>Oceanospirillales</taxon>
        <taxon>Oceanospirillaceae</taxon>
        <taxon>Pontibacterium</taxon>
    </lineage>
</organism>
<accession>A0A8J7FUX4</accession>
<dbReference type="AlphaFoldDB" id="A0A8J7FUX4"/>
<reference evidence="1" key="1">
    <citation type="submission" date="2020-10" db="EMBL/GenBank/DDBJ databases">
        <title>Bacterium isolated from coastal waters sediment.</title>
        <authorList>
            <person name="Chen R.-J."/>
            <person name="Lu D.-C."/>
            <person name="Zhu K.-L."/>
            <person name="Du Z.-J."/>
        </authorList>
    </citation>
    <scope>NUCLEOTIDE SEQUENCE</scope>
    <source>
        <strain evidence="1">N1Y112</strain>
    </source>
</reference>
<dbReference type="RefSeq" id="WP_193953341.1">
    <property type="nucleotide sequence ID" value="NZ_JADEYS010000010.1"/>
</dbReference>
<sequence>MIRNLLAKITKLFSGIEFDIYYTQQQIEDKIVLHSNKLSLIEMTVKSYKEQLREIKMNTAEKKVGDVRVDFDKTIDRLLDNGIEEHRAVAMTASKLLKDGMNAAVVDEIVSETNTRIDFNDLVRLEGAVEHEHKRADEKNCERNDDQRSFGVLCSS</sequence>
<evidence type="ECO:0000313" key="1">
    <source>
        <dbReference type="EMBL" id="MBE9397785.1"/>
    </source>
</evidence>
<comment type="caution">
    <text evidence="1">The sequence shown here is derived from an EMBL/GenBank/DDBJ whole genome shotgun (WGS) entry which is preliminary data.</text>
</comment>
<protein>
    <submittedName>
        <fullName evidence="1">Uncharacterized protein</fullName>
    </submittedName>
</protein>
<keyword evidence="2" id="KW-1185">Reference proteome</keyword>
<name>A0A8J7FUX4_9GAMM</name>
<evidence type="ECO:0000313" key="2">
    <source>
        <dbReference type="Proteomes" id="UP000640333"/>
    </source>
</evidence>
<gene>
    <name evidence="1" type="ORF">IOQ59_11005</name>
</gene>
<dbReference type="Proteomes" id="UP000640333">
    <property type="component" value="Unassembled WGS sequence"/>
</dbReference>
<dbReference type="EMBL" id="JADEYS010000010">
    <property type="protein sequence ID" value="MBE9397785.1"/>
    <property type="molecule type" value="Genomic_DNA"/>
</dbReference>